<feature type="compositionally biased region" description="Basic and acidic residues" evidence="1">
    <location>
        <begin position="215"/>
        <end position="232"/>
    </location>
</feature>
<feature type="compositionally biased region" description="Pro residues" evidence="1">
    <location>
        <begin position="489"/>
        <end position="501"/>
    </location>
</feature>
<feature type="compositionally biased region" description="Pro residues" evidence="1">
    <location>
        <begin position="415"/>
        <end position="433"/>
    </location>
</feature>
<feature type="compositionally biased region" description="Basic residues" evidence="1">
    <location>
        <begin position="273"/>
        <end position="286"/>
    </location>
</feature>
<feature type="compositionally biased region" description="Pro residues" evidence="1">
    <location>
        <begin position="166"/>
        <end position="175"/>
    </location>
</feature>
<organism evidence="2">
    <name type="scientific">Pseudo-nitzschia delicatissima</name>
    <dbReference type="NCBI Taxonomy" id="44447"/>
    <lineage>
        <taxon>Eukaryota</taxon>
        <taxon>Sar</taxon>
        <taxon>Stramenopiles</taxon>
        <taxon>Ochrophyta</taxon>
        <taxon>Bacillariophyta</taxon>
        <taxon>Bacillariophyceae</taxon>
        <taxon>Bacillariophycidae</taxon>
        <taxon>Bacillariales</taxon>
        <taxon>Bacillariaceae</taxon>
        <taxon>Pseudo-nitzschia</taxon>
    </lineage>
</organism>
<evidence type="ECO:0000313" key="2">
    <source>
        <dbReference type="EMBL" id="CAD8762245.1"/>
    </source>
</evidence>
<accession>A0A7S0Y8A1</accession>
<proteinExistence type="predicted"/>
<feature type="compositionally biased region" description="Basic and acidic residues" evidence="1">
    <location>
        <begin position="1"/>
        <end position="11"/>
    </location>
</feature>
<feature type="compositionally biased region" description="Basic and acidic residues" evidence="1">
    <location>
        <begin position="73"/>
        <end position="90"/>
    </location>
</feature>
<protein>
    <submittedName>
        <fullName evidence="2">Uncharacterized protein</fullName>
    </submittedName>
</protein>
<dbReference type="EMBL" id="HBFL01003217">
    <property type="protein sequence ID" value="CAD8762245.1"/>
    <property type="molecule type" value="Transcribed_RNA"/>
</dbReference>
<evidence type="ECO:0000256" key="1">
    <source>
        <dbReference type="SAM" id="MobiDB-lite"/>
    </source>
</evidence>
<feature type="region of interest" description="Disordered" evidence="1">
    <location>
        <begin position="1"/>
        <end position="286"/>
    </location>
</feature>
<feature type="compositionally biased region" description="Polar residues" evidence="1">
    <location>
        <begin position="191"/>
        <end position="205"/>
    </location>
</feature>
<feature type="region of interest" description="Disordered" evidence="1">
    <location>
        <begin position="357"/>
        <end position="501"/>
    </location>
</feature>
<feature type="compositionally biased region" description="Low complexity" evidence="1">
    <location>
        <begin position="144"/>
        <end position="160"/>
    </location>
</feature>
<sequence>MDPKEDNKEGDPPAPAEDSSMKAEEDSGATYVKGEVGEGETVDNNGVKENTEGVADKPTEDAKPKEEDEGDADKEGDMPTKEAMEVKPEPPPESEVDPNAAYHQQMHSYGYHPGMQHHPPPHYYGGYYAPPPPHYPHYPPPPGMEQEPGSSGAMGSPGPEGMHHYYPPPPPPYGYPPQHHYAPYPPASPVKSPSSNREYPSQHQSYFPAMTPPRYNHEHDRGEGKKDDDMKAPDPSVGPMPGGAPESDNKASNLKVYVKPKGLNVPPEVMERRARKNANSRARAAKHRLRVVSIESRPQSEWTEEERKIIEVHYKRRNQKNDRSRERALEKKAEIDRILSKPEGERAKLETQFLENALGARSRKNEGDRVRRRKLKELGVAHIGRNHKQYTSVSSPSKGGGYPPPPNQQQQYSGYPPPPYGYGGYPPPPPPPYGMMGPPASPYRGYPSPMGGGDPNHPGYPPPPEGGDPYANPPPPPVMPHLIPGEGGGPPPPGDRPPPPE</sequence>
<name>A0A7S0Y8A1_9STRA</name>
<feature type="compositionally biased region" description="Low complexity" evidence="1">
    <location>
        <begin position="109"/>
        <end position="128"/>
    </location>
</feature>
<dbReference type="AlphaFoldDB" id="A0A7S0Y8A1"/>
<feature type="compositionally biased region" description="Basic and acidic residues" evidence="1">
    <location>
        <begin position="49"/>
        <end position="66"/>
    </location>
</feature>
<feature type="compositionally biased region" description="Pro residues" evidence="1">
    <location>
        <begin position="129"/>
        <end position="143"/>
    </location>
</feature>
<reference evidence="2" key="1">
    <citation type="submission" date="2021-01" db="EMBL/GenBank/DDBJ databases">
        <authorList>
            <person name="Corre E."/>
            <person name="Pelletier E."/>
            <person name="Niang G."/>
            <person name="Scheremetjew M."/>
            <person name="Finn R."/>
            <person name="Kale V."/>
            <person name="Holt S."/>
            <person name="Cochrane G."/>
            <person name="Meng A."/>
            <person name="Brown T."/>
            <person name="Cohen L."/>
        </authorList>
    </citation>
    <scope>NUCLEOTIDE SEQUENCE</scope>
    <source>
        <strain evidence="2">UNC1205</strain>
    </source>
</reference>
<gene>
    <name evidence="2" type="ORF">PDEL1432_LOCUS2285</name>
</gene>
<feature type="compositionally biased region" description="Pro residues" evidence="1">
    <location>
        <begin position="458"/>
        <end position="479"/>
    </location>
</feature>